<feature type="transmembrane region" description="Helical" evidence="1">
    <location>
        <begin position="195"/>
        <end position="215"/>
    </location>
</feature>
<keyword evidence="1" id="KW-0472">Membrane</keyword>
<dbReference type="AlphaFoldDB" id="A0A816YQ74"/>
<accession>A0A816YQ74</accession>
<dbReference type="EMBL" id="HG994361">
    <property type="protein sequence ID" value="CAF2165038.1"/>
    <property type="molecule type" value="Genomic_DNA"/>
</dbReference>
<evidence type="ECO:0000313" key="2">
    <source>
        <dbReference type="EMBL" id="CAF2165038.1"/>
    </source>
</evidence>
<protein>
    <submittedName>
        <fullName evidence="2">(rape) hypothetical protein</fullName>
    </submittedName>
</protein>
<name>A0A816YQ74_BRANA</name>
<feature type="transmembrane region" description="Helical" evidence="1">
    <location>
        <begin position="221"/>
        <end position="238"/>
    </location>
</feature>
<dbReference type="Proteomes" id="UP001295469">
    <property type="component" value="Chromosome A07"/>
</dbReference>
<sequence length="293" mass="32496">MFLMLTVPVPPWFRPPPDPPPCKSLPLGFLSPLKPSEPPDPPDVTCLWSITAKYVAAARLPPPETPLLSYPSLCGNFHPTIDSLTIVESILYSAIECSLPIITFYSAIECPLPITSWFQICLTSSRVKYSMLNCRFLAWLWFQILFINTLLKPTSTFLLPWLLYCCCSCVARSTFGLEDCSTDDLFSVLFKGSAFWCYTASAIVASVKIVIPTLIAEPITSIRSLIVFFVSHGFIPLLKPSVGEIGRRLCNVSCLCIVIASIFVFLLVFCCSKVVSQYDFVIIFVNNSSSNGD</sequence>
<feature type="transmembrane region" description="Helical" evidence="1">
    <location>
        <begin position="250"/>
        <end position="269"/>
    </location>
</feature>
<proteinExistence type="predicted"/>
<organism evidence="2">
    <name type="scientific">Brassica napus</name>
    <name type="common">Rape</name>
    <dbReference type="NCBI Taxonomy" id="3708"/>
    <lineage>
        <taxon>Eukaryota</taxon>
        <taxon>Viridiplantae</taxon>
        <taxon>Streptophyta</taxon>
        <taxon>Embryophyta</taxon>
        <taxon>Tracheophyta</taxon>
        <taxon>Spermatophyta</taxon>
        <taxon>Magnoliopsida</taxon>
        <taxon>eudicotyledons</taxon>
        <taxon>Gunneridae</taxon>
        <taxon>Pentapetalae</taxon>
        <taxon>rosids</taxon>
        <taxon>malvids</taxon>
        <taxon>Brassicales</taxon>
        <taxon>Brassicaceae</taxon>
        <taxon>Brassiceae</taxon>
        <taxon>Brassica</taxon>
    </lineage>
</organism>
<reference evidence="2" key="1">
    <citation type="submission" date="2021-01" db="EMBL/GenBank/DDBJ databases">
        <authorList>
            <consortium name="Genoscope - CEA"/>
            <person name="William W."/>
        </authorList>
    </citation>
    <scope>NUCLEOTIDE SEQUENCE</scope>
</reference>
<keyword evidence="1" id="KW-1133">Transmembrane helix</keyword>
<keyword evidence="1" id="KW-0812">Transmembrane</keyword>
<gene>
    <name evidence="2" type="ORF">DARMORV10_A07P18790.1</name>
</gene>
<evidence type="ECO:0000256" key="1">
    <source>
        <dbReference type="SAM" id="Phobius"/>
    </source>
</evidence>